<dbReference type="SMART" id="SM00530">
    <property type="entry name" value="HTH_XRE"/>
    <property type="match status" value="1"/>
</dbReference>
<dbReference type="Pfam" id="PF01381">
    <property type="entry name" value="HTH_3"/>
    <property type="match status" value="1"/>
</dbReference>
<dbReference type="Gene3D" id="1.10.260.40">
    <property type="entry name" value="lambda repressor-like DNA-binding domains"/>
    <property type="match status" value="1"/>
</dbReference>
<organism evidence="5 6">
    <name type="scientific">Tateyamaria armeniaca</name>
    <dbReference type="NCBI Taxonomy" id="2518930"/>
    <lineage>
        <taxon>Bacteria</taxon>
        <taxon>Pseudomonadati</taxon>
        <taxon>Pseudomonadota</taxon>
        <taxon>Alphaproteobacteria</taxon>
        <taxon>Rhodobacterales</taxon>
        <taxon>Roseobacteraceae</taxon>
        <taxon>Tateyamaria</taxon>
    </lineage>
</organism>
<dbReference type="PANTHER" id="PTHR46797:SF23">
    <property type="entry name" value="HTH-TYPE TRANSCRIPTIONAL REGULATOR SUTR"/>
    <property type="match status" value="1"/>
</dbReference>
<dbReference type="InterPro" id="IPR001387">
    <property type="entry name" value="Cro/C1-type_HTH"/>
</dbReference>
<dbReference type="RefSeq" id="WP_407593411.1">
    <property type="nucleotide sequence ID" value="NZ_JBHDIY010000002.1"/>
</dbReference>
<name>A0ABW8UWQ4_9RHOB</name>
<feature type="domain" description="HTH cro/C1-type" evidence="4">
    <location>
        <begin position="10"/>
        <end position="64"/>
    </location>
</feature>
<protein>
    <submittedName>
        <fullName evidence="5">Short-chain fatty acyl-CoA regulator family protein</fullName>
    </submittedName>
</protein>
<keyword evidence="6" id="KW-1185">Reference proteome</keyword>
<evidence type="ECO:0000256" key="1">
    <source>
        <dbReference type="ARBA" id="ARBA00023015"/>
    </source>
</evidence>
<dbReference type="Proteomes" id="UP001627408">
    <property type="component" value="Unassembled WGS sequence"/>
</dbReference>
<reference evidence="5 6" key="1">
    <citation type="submission" date="2024-08" db="EMBL/GenBank/DDBJ databases">
        <title>Tateyamaria sp. nov., isolated from marine algae.</title>
        <authorList>
            <person name="Choi B.J."/>
            <person name="Kim J.M."/>
            <person name="Lee J.K."/>
            <person name="Choi D.G."/>
            <person name="Bayburt H."/>
            <person name="Baek J.H."/>
            <person name="Han D.M."/>
            <person name="Jeon C.O."/>
        </authorList>
    </citation>
    <scope>NUCLEOTIDE SEQUENCE [LARGE SCALE GENOMIC DNA]</scope>
    <source>
        <strain evidence="5 6">KMU-156</strain>
    </source>
</reference>
<evidence type="ECO:0000313" key="5">
    <source>
        <dbReference type="EMBL" id="MFL4471571.1"/>
    </source>
</evidence>
<accession>A0ABW8UWQ4</accession>
<comment type="caution">
    <text evidence="5">The sequence shown here is derived from an EMBL/GenBank/DDBJ whole genome shotgun (WGS) entry which is preliminary data.</text>
</comment>
<keyword evidence="2" id="KW-0238">DNA-binding</keyword>
<dbReference type="SUPFAM" id="SSF47413">
    <property type="entry name" value="lambda repressor-like DNA-binding domains"/>
    <property type="match status" value="1"/>
</dbReference>
<evidence type="ECO:0000256" key="3">
    <source>
        <dbReference type="ARBA" id="ARBA00023163"/>
    </source>
</evidence>
<dbReference type="CDD" id="cd00093">
    <property type="entry name" value="HTH_XRE"/>
    <property type="match status" value="1"/>
</dbReference>
<sequence length="431" mass="45794">MREALTGTRIRDRRVMAGTKQSALARQIGISASYLNLIEHNRRRIGGKLLLDIAGALGVEVSALTTGAEAALVATLREAGSGTAMATAELDRAEDFAGRFPGWADALALSHRKLASLERTVEVLSDRLTHDPEVAASVHEVLSTAASIRSTASILAEDKELSRDWLDRFHTNLDADSRRLAESSKTLVGFLDAETGEAAISGTPQEDVEAFLEAHDYGFATLEAGEADIAQIISEAPELTSVPARHIARGVLERMMADSAQVALPDLRAAVEDTGLNPPALAARFATSVPCILRRLASVPDLGLGLVVADRAGSLLFRKGVEGFTIPRYGTACPLWPLFQALGGPGQVLYQRVQMPGRADAMFDCYAATETTGHVALNAPPLMQSTMLIVPVAEPAKEGDPPPFAVGPACRICPVAKCEGRREPSILSDGF</sequence>
<dbReference type="EMBL" id="JBHDIY010000002">
    <property type="protein sequence ID" value="MFL4471571.1"/>
    <property type="molecule type" value="Genomic_DNA"/>
</dbReference>
<dbReference type="InterPro" id="IPR018653">
    <property type="entry name" value="ScfR_C"/>
</dbReference>
<gene>
    <name evidence="5" type="ORF">ACERZ8_17430</name>
</gene>
<keyword evidence="1" id="KW-0805">Transcription regulation</keyword>
<keyword evidence="3" id="KW-0804">Transcription</keyword>
<evidence type="ECO:0000259" key="4">
    <source>
        <dbReference type="PROSITE" id="PS50943"/>
    </source>
</evidence>
<dbReference type="InterPro" id="IPR050807">
    <property type="entry name" value="TransReg_Diox_bact_type"/>
</dbReference>
<proteinExistence type="predicted"/>
<dbReference type="InterPro" id="IPR010982">
    <property type="entry name" value="Lambda_DNA-bd_dom_sf"/>
</dbReference>
<dbReference type="PANTHER" id="PTHR46797">
    <property type="entry name" value="HTH-TYPE TRANSCRIPTIONAL REGULATOR"/>
    <property type="match status" value="1"/>
</dbReference>
<dbReference type="PROSITE" id="PS50943">
    <property type="entry name" value="HTH_CROC1"/>
    <property type="match status" value="1"/>
</dbReference>
<evidence type="ECO:0000313" key="6">
    <source>
        <dbReference type="Proteomes" id="UP001627408"/>
    </source>
</evidence>
<dbReference type="Pfam" id="PF09856">
    <property type="entry name" value="ScfRs"/>
    <property type="match status" value="1"/>
</dbReference>
<evidence type="ECO:0000256" key="2">
    <source>
        <dbReference type="ARBA" id="ARBA00023125"/>
    </source>
</evidence>